<keyword evidence="3" id="KW-1185">Reference proteome</keyword>
<protein>
    <submittedName>
        <fullName evidence="2">Zinc finger protein GLIS3</fullName>
    </submittedName>
</protein>
<dbReference type="InterPro" id="IPR039535">
    <property type="entry name" value="ASST-like"/>
</dbReference>
<dbReference type="AlphaFoldDB" id="A0A175W9C6"/>
<dbReference type="PANTHER" id="PTHR35340">
    <property type="entry name" value="PQQ ENZYME REPEAT PROTEIN-RELATED"/>
    <property type="match status" value="1"/>
</dbReference>
<dbReference type="VEuPathDB" id="FungiDB:MMYC01_204598"/>
<sequence>MESYTLNIILFILAATAIADVPLFTDAAAYNAGELGITPNQTFRSSNIIAPVFLVNTFDVDAIDDTPYFFIDWSYEGVSSPMIFRTDDLSLVYADQESKYPSVSDVRVQTIRGEDYLTFWEGIPEQYHGNGHGLVFDAEYKLKYDITPVGLTSGRLADEHEFQFTSEGNAIIIVYESIPWDFTNVGGPPDGLVLDQLFQEINPETGELIFSWRASDHFDMDDSYATYPEDLVEGGFDYFHMNSVAKVWNP</sequence>
<evidence type="ECO:0000256" key="1">
    <source>
        <dbReference type="SAM" id="SignalP"/>
    </source>
</evidence>
<dbReference type="OrthoDB" id="5427350at2759"/>
<keyword evidence="1" id="KW-0732">Signal</keyword>
<dbReference type="STRING" id="100816.A0A175W9C6"/>
<dbReference type="PANTHER" id="PTHR35340:SF5">
    <property type="entry name" value="ASST-DOMAIN-CONTAINING PROTEIN"/>
    <property type="match status" value="1"/>
</dbReference>
<dbReference type="Proteomes" id="UP000078237">
    <property type="component" value="Unassembled WGS sequence"/>
</dbReference>
<gene>
    <name evidence="2" type="ORF">MMYC01_204598</name>
</gene>
<dbReference type="InterPro" id="IPR053143">
    <property type="entry name" value="Arylsulfate_ST"/>
</dbReference>
<reference evidence="2 3" key="1">
    <citation type="journal article" date="2016" name="Genome Announc.">
        <title>Genome Sequence of Madurella mycetomatis mm55, Isolated from a Human Mycetoma Case in Sudan.</title>
        <authorList>
            <person name="Smit S."/>
            <person name="Derks M.F."/>
            <person name="Bervoets S."/>
            <person name="Fahal A."/>
            <person name="van Leeuwen W."/>
            <person name="van Belkum A."/>
            <person name="van de Sande W.W."/>
        </authorList>
    </citation>
    <scope>NUCLEOTIDE SEQUENCE [LARGE SCALE GENOMIC DNA]</scope>
    <source>
        <strain evidence="3">mm55</strain>
    </source>
</reference>
<feature type="chain" id="PRO_5008043771" evidence="1">
    <location>
        <begin position="20"/>
        <end position="250"/>
    </location>
</feature>
<feature type="signal peptide" evidence="1">
    <location>
        <begin position="1"/>
        <end position="19"/>
    </location>
</feature>
<comment type="caution">
    <text evidence="2">The sequence shown here is derived from an EMBL/GenBank/DDBJ whole genome shotgun (WGS) entry which is preliminary data.</text>
</comment>
<name>A0A175W9C6_9PEZI</name>
<evidence type="ECO:0000313" key="3">
    <source>
        <dbReference type="Proteomes" id="UP000078237"/>
    </source>
</evidence>
<accession>A0A175W9C6</accession>
<evidence type="ECO:0000313" key="2">
    <source>
        <dbReference type="EMBL" id="KXX80398.1"/>
    </source>
</evidence>
<dbReference type="Pfam" id="PF14269">
    <property type="entry name" value="Arylsulfotran_2"/>
    <property type="match status" value="1"/>
</dbReference>
<dbReference type="EMBL" id="LCTW02000060">
    <property type="protein sequence ID" value="KXX80398.1"/>
    <property type="molecule type" value="Genomic_DNA"/>
</dbReference>
<proteinExistence type="predicted"/>
<organism evidence="2 3">
    <name type="scientific">Madurella mycetomatis</name>
    <dbReference type="NCBI Taxonomy" id="100816"/>
    <lineage>
        <taxon>Eukaryota</taxon>
        <taxon>Fungi</taxon>
        <taxon>Dikarya</taxon>
        <taxon>Ascomycota</taxon>
        <taxon>Pezizomycotina</taxon>
        <taxon>Sordariomycetes</taxon>
        <taxon>Sordariomycetidae</taxon>
        <taxon>Sordariales</taxon>
        <taxon>Sordariales incertae sedis</taxon>
        <taxon>Madurella</taxon>
    </lineage>
</organism>